<keyword evidence="1" id="KW-0863">Zinc-finger</keyword>
<dbReference type="Proteomes" id="UP000265000">
    <property type="component" value="Unplaced"/>
</dbReference>
<evidence type="ECO:0000256" key="1">
    <source>
        <dbReference type="PROSITE-ProRule" id="PRU00047"/>
    </source>
</evidence>
<dbReference type="GO" id="GO:0003690">
    <property type="term" value="F:double-stranded DNA binding"/>
    <property type="evidence" value="ECO:0007669"/>
    <property type="project" value="InterPro"/>
</dbReference>
<dbReference type="SUPFAM" id="SSF57756">
    <property type="entry name" value="Retrovirus zinc finger-like domains"/>
    <property type="match status" value="1"/>
</dbReference>
<dbReference type="GO" id="GO:0003723">
    <property type="term" value="F:RNA binding"/>
    <property type="evidence" value="ECO:0007669"/>
    <property type="project" value="InterPro"/>
</dbReference>
<dbReference type="GO" id="GO:0002218">
    <property type="term" value="P:activation of innate immune response"/>
    <property type="evidence" value="ECO:0007669"/>
    <property type="project" value="InterPro"/>
</dbReference>
<dbReference type="SMART" id="SM00343">
    <property type="entry name" value="ZnF_C2HC"/>
    <property type="match status" value="3"/>
</dbReference>
<sequence length="128" mass="14344">QHLKCDVIRACARRRHWQTNLLGAIRGHVFYPGQPKTCRRCGSQQHLSAECQNTHCKNCKASHHLTKDCPHPVNCNLCGEGGFQGLKHLPSMIVLGENRGYIHYQGQPKLCRKCGEYGHLAEACVTQA</sequence>
<evidence type="ECO:0000313" key="3">
    <source>
        <dbReference type="Ensembl" id="ENSFHEP00000025877.1"/>
    </source>
</evidence>
<reference evidence="3" key="1">
    <citation type="submission" date="2025-08" db="UniProtKB">
        <authorList>
            <consortium name="Ensembl"/>
        </authorList>
    </citation>
    <scope>IDENTIFICATION</scope>
</reference>
<protein>
    <recommendedName>
        <fullName evidence="2">CCHC-type domain-containing protein</fullName>
    </recommendedName>
</protein>
<keyword evidence="4" id="KW-1185">Reference proteome</keyword>
<accession>A0A3Q2QH81</accession>
<dbReference type="Gene3D" id="4.10.60.10">
    <property type="entry name" value="Zinc finger, CCHC-type"/>
    <property type="match status" value="1"/>
</dbReference>
<evidence type="ECO:0000313" key="4">
    <source>
        <dbReference type="Proteomes" id="UP000265000"/>
    </source>
</evidence>
<name>A0A3Q2QH81_FUNHE</name>
<reference evidence="3" key="2">
    <citation type="submission" date="2025-09" db="UniProtKB">
        <authorList>
            <consortium name="Ensembl"/>
        </authorList>
    </citation>
    <scope>IDENTIFICATION</scope>
</reference>
<dbReference type="Pfam" id="PF00098">
    <property type="entry name" value="zf-CCHC"/>
    <property type="match status" value="1"/>
</dbReference>
<dbReference type="InterPro" id="IPR036875">
    <property type="entry name" value="Znf_CCHC_sf"/>
</dbReference>
<dbReference type="PANTHER" id="PTHR22639:SF3">
    <property type="entry name" value="ZINC FINGER CCHC DOMAIN-CONTAINING PROTEIN 3"/>
    <property type="match status" value="1"/>
</dbReference>
<dbReference type="GO" id="GO:0008270">
    <property type="term" value="F:zinc ion binding"/>
    <property type="evidence" value="ECO:0007669"/>
    <property type="project" value="UniProtKB-KW"/>
</dbReference>
<evidence type="ECO:0000259" key="2">
    <source>
        <dbReference type="PROSITE" id="PS50158"/>
    </source>
</evidence>
<dbReference type="InterPro" id="IPR042509">
    <property type="entry name" value="ZCCHC3"/>
</dbReference>
<keyword evidence="1" id="KW-0862">Zinc</keyword>
<feature type="domain" description="CCHC-type" evidence="2">
    <location>
        <begin position="111"/>
        <end position="124"/>
    </location>
</feature>
<proteinExistence type="predicted"/>
<dbReference type="AlphaFoldDB" id="A0A3Q2QH81"/>
<organism evidence="3 4">
    <name type="scientific">Fundulus heteroclitus</name>
    <name type="common">Killifish</name>
    <name type="synonym">Mummichog</name>
    <dbReference type="NCBI Taxonomy" id="8078"/>
    <lineage>
        <taxon>Eukaryota</taxon>
        <taxon>Metazoa</taxon>
        <taxon>Chordata</taxon>
        <taxon>Craniata</taxon>
        <taxon>Vertebrata</taxon>
        <taxon>Euteleostomi</taxon>
        <taxon>Actinopterygii</taxon>
        <taxon>Neopterygii</taxon>
        <taxon>Teleostei</taxon>
        <taxon>Neoteleostei</taxon>
        <taxon>Acanthomorphata</taxon>
        <taxon>Ovalentaria</taxon>
        <taxon>Atherinomorphae</taxon>
        <taxon>Cyprinodontiformes</taxon>
        <taxon>Fundulidae</taxon>
        <taxon>Fundulus</taxon>
    </lineage>
</organism>
<dbReference type="STRING" id="8078.ENSFHEP00000025877"/>
<keyword evidence="1" id="KW-0479">Metal-binding</keyword>
<dbReference type="Ensembl" id="ENSFHET00000004117.1">
    <property type="protein sequence ID" value="ENSFHEP00000025877.1"/>
    <property type="gene ID" value="ENSFHEG00000008403.1"/>
</dbReference>
<dbReference type="PANTHER" id="PTHR22639">
    <property type="entry name" value="GAG-RELATED PROTEIN"/>
    <property type="match status" value="1"/>
</dbReference>
<dbReference type="PROSITE" id="PS50158">
    <property type="entry name" value="ZF_CCHC"/>
    <property type="match status" value="1"/>
</dbReference>
<dbReference type="GeneTree" id="ENSGT01050000245310"/>
<dbReference type="InterPro" id="IPR001878">
    <property type="entry name" value="Znf_CCHC"/>
</dbReference>